<protein>
    <submittedName>
        <fullName evidence="1">Uncharacterized protein</fullName>
    </submittedName>
</protein>
<reference evidence="1" key="2">
    <citation type="submission" date="2025-09" db="UniProtKB">
        <authorList>
            <consortium name="EnsemblPlants"/>
        </authorList>
    </citation>
    <scope>IDENTIFICATION</scope>
</reference>
<keyword evidence="2" id="KW-1185">Reference proteome</keyword>
<dbReference type="EnsemblPlants" id="AVESA.00010b.r2.1DG0142830.1">
    <property type="protein sequence ID" value="AVESA.00010b.r2.1DG0142830.1.CDS"/>
    <property type="gene ID" value="AVESA.00010b.r2.1DG0142830"/>
</dbReference>
<sequence length="995" mass="112496">MELVVGASDATMKILLGKLGGLLAQEYALIRGVRGDIQYINDELASMQAFLRDLSASPDGQDNRMKDWMKQIRDLGYDVEDCIDDFAHRVPEDSLRDARCFFLVMRIYEIRTWWPRRGIKKKIVALKIRAQQIAERRNRYGVNNPGNDSSSSSSGVPAAVENIAEHQLASRQLIGTKEPVGMKIDMDKLEEWATSRFYDRAVLSIVGFGGVGKTTIANALYRKLQSKFEYRASVTVSQNYDEDEVLKSILNQVRQQDGDAGQQDTRSGSSENKSLAPKIITTLKQFLPLTRQEDKDGSTGPEQINKKTMNHHQLVQELKKRLASKRYLLLIDDIWSAKTWESIRTFLPDEDKKCSRILVTTRFQAVGETCCPRNGLNFVHTVDILGGNYPQALFNESISEYKHSKGSERVQEEVPEKIWKICGGLPLAIVAMSGLVACNPGKSKDHWMKVYEKLFPEPVASLTLNGVTRILDLCYNDLPAELRTCALYLSIFPRGGKFGRKRLTRRWIAEGFASETQGLTEEEVAETYFNQLVRRKIIRPMEHSSNGKVKTFQVHDMVLEYIVSKSSEENFITVVGGHWLLPVPSNKVRRLSIQSSGSKRGDSTRGINLSQVRSLTVFGSLHQLPFHCFHDGIIQVLDLEGWNGLKEKHLNDICKMLVLKYLGLRRTGIAKLPSKIGKLEYLETLDIRQTKVWELPKTVGRLKRINSILGGDKNTRKGFKLPEQKSKDPMKYKETMKALRILSGIKIVGESTAVASLHQLTGLRKLAIYKLKIVKDGETFKQLRSAIEYLGSCGLQTLAINDEESDFINSLYSMSAPPRYLNVLELSGNKLERLPMWIRNLNTLNKLTLSVTVLRTATFDFLCHLSMLFSLTFSLNGAMNQDQKQIEEILKKNKLELDGEIFIPGQGFQSLKLLRFIAPLVPKLSFSEYAMPALERIETRCQTFEGLFGIDTLKSLQEVHLRVGDQADKVTKFLVDYLRDNTKGAKVIVDHSTAA</sequence>
<evidence type="ECO:0000313" key="2">
    <source>
        <dbReference type="Proteomes" id="UP001732700"/>
    </source>
</evidence>
<reference evidence="1" key="1">
    <citation type="submission" date="2021-05" db="EMBL/GenBank/DDBJ databases">
        <authorList>
            <person name="Scholz U."/>
            <person name="Mascher M."/>
            <person name="Fiebig A."/>
        </authorList>
    </citation>
    <scope>NUCLEOTIDE SEQUENCE [LARGE SCALE GENOMIC DNA]</scope>
</reference>
<name>A0ACD5TX69_AVESA</name>
<accession>A0ACD5TX69</accession>
<evidence type="ECO:0000313" key="1">
    <source>
        <dbReference type="EnsemblPlants" id="AVESA.00010b.r2.1DG0142830.1.CDS"/>
    </source>
</evidence>
<proteinExistence type="predicted"/>
<organism evidence="1 2">
    <name type="scientific">Avena sativa</name>
    <name type="common">Oat</name>
    <dbReference type="NCBI Taxonomy" id="4498"/>
    <lineage>
        <taxon>Eukaryota</taxon>
        <taxon>Viridiplantae</taxon>
        <taxon>Streptophyta</taxon>
        <taxon>Embryophyta</taxon>
        <taxon>Tracheophyta</taxon>
        <taxon>Spermatophyta</taxon>
        <taxon>Magnoliopsida</taxon>
        <taxon>Liliopsida</taxon>
        <taxon>Poales</taxon>
        <taxon>Poaceae</taxon>
        <taxon>BOP clade</taxon>
        <taxon>Pooideae</taxon>
        <taxon>Poodae</taxon>
        <taxon>Poeae</taxon>
        <taxon>Poeae Chloroplast Group 1 (Aveneae type)</taxon>
        <taxon>Aveninae</taxon>
        <taxon>Avena</taxon>
    </lineage>
</organism>
<dbReference type="Proteomes" id="UP001732700">
    <property type="component" value="Chromosome 1D"/>
</dbReference>